<proteinExistence type="predicted"/>
<evidence type="ECO:0000313" key="2">
    <source>
        <dbReference type="Proteomes" id="UP000257109"/>
    </source>
</evidence>
<comment type="caution">
    <text evidence="1">The sequence shown here is derived from an EMBL/GenBank/DDBJ whole genome shotgun (WGS) entry which is preliminary data.</text>
</comment>
<dbReference type="OrthoDB" id="3240190at2759"/>
<evidence type="ECO:0000313" key="1">
    <source>
        <dbReference type="EMBL" id="RDX88703.1"/>
    </source>
</evidence>
<dbReference type="PANTHER" id="PTHR35046:SF26">
    <property type="entry name" value="RNA-DIRECTED DNA POLYMERASE"/>
    <property type="match status" value="1"/>
</dbReference>
<keyword evidence="2" id="KW-1185">Reference proteome</keyword>
<reference evidence="1" key="1">
    <citation type="submission" date="2018-05" db="EMBL/GenBank/DDBJ databases">
        <title>Draft genome of Mucuna pruriens seed.</title>
        <authorList>
            <person name="Nnadi N.E."/>
            <person name="Vos R."/>
            <person name="Hasami M.H."/>
            <person name="Devisetty U.K."/>
            <person name="Aguiy J.C."/>
        </authorList>
    </citation>
    <scope>NUCLEOTIDE SEQUENCE [LARGE SCALE GENOMIC DNA]</scope>
    <source>
        <strain evidence="1">JCA_2017</strain>
    </source>
</reference>
<sequence length="158" mass="18377">MAGQGQNFHEGLKNMEITALEGPMTRGKLRKLLEVHKELSLFKGQEGPTSGQTFTCLWILGFVNRVVNNTTSNSPFKLVYDFNPYCPLDLLSLPNKVHEKTQLHIERKGKQYAKQANKGKKEWVFKEGDLVWVYLRRQRFPTLRKPKLLQRMIDLSKF</sequence>
<gene>
    <name evidence="1" type="ORF">CR513_29666</name>
</gene>
<name>A0A371GEF8_MUCPR</name>
<accession>A0A371GEF8</accession>
<organism evidence="1 2">
    <name type="scientific">Mucuna pruriens</name>
    <name type="common">Velvet bean</name>
    <name type="synonym">Dolichos pruriens</name>
    <dbReference type="NCBI Taxonomy" id="157652"/>
    <lineage>
        <taxon>Eukaryota</taxon>
        <taxon>Viridiplantae</taxon>
        <taxon>Streptophyta</taxon>
        <taxon>Embryophyta</taxon>
        <taxon>Tracheophyta</taxon>
        <taxon>Spermatophyta</taxon>
        <taxon>Magnoliopsida</taxon>
        <taxon>eudicotyledons</taxon>
        <taxon>Gunneridae</taxon>
        <taxon>Pentapetalae</taxon>
        <taxon>rosids</taxon>
        <taxon>fabids</taxon>
        <taxon>Fabales</taxon>
        <taxon>Fabaceae</taxon>
        <taxon>Papilionoideae</taxon>
        <taxon>50 kb inversion clade</taxon>
        <taxon>NPAAA clade</taxon>
        <taxon>indigoferoid/millettioid clade</taxon>
        <taxon>Phaseoleae</taxon>
        <taxon>Mucuna</taxon>
    </lineage>
</organism>
<dbReference type="EMBL" id="QJKJ01005867">
    <property type="protein sequence ID" value="RDX88703.1"/>
    <property type="molecule type" value="Genomic_DNA"/>
</dbReference>
<dbReference type="Proteomes" id="UP000257109">
    <property type="component" value="Unassembled WGS sequence"/>
</dbReference>
<dbReference type="AlphaFoldDB" id="A0A371GEF8"/>
<protein>
    <submittedName>
        <fullName evidence="1">Uncharacterized protein</fullName>
    </submittedName>
</protein>
<feature type="non-terminal residue" evidence="1">
    <location>
        <position position="1"/>
    </location>
</feature>
<dbReference type="PANTHER" id="PTHR35046">
    <property type="entry name" value="ZINC KNUCKLE (CCHC-TYPE) FAMILY PROTEIN"/>
    <property type="match status" value="1"/>
</dbReference>